<protein>
    <submittedName>
        <fullName evidence="3">Uncharacterized protein</fullName>
    </submittedName>
</protein>
<reference evidence="3 4" key="2">
    <citation type="submission" date="2024-06" db="EMBL/GenBank/DDBJ databases">
        <title>Caproicibacterium argilliputei sp. nov, a novel caproic acid producing anaerobic bacterium isolated from pit mud.</title>
        <authorList>
            <person name="Xia S."/>
        </authorList>
    </citation>
    <scope>NUCLEOTIDE SEQUENCE [LARGE SCALE GENOMIC DNA]</scope>
    <source>
        <strain evidence="3 4">ZCY20-5</strain>
    </source>
</reference>
<evidence type="ECO:0000313" key="4">
    <source>
        <dbReference type="Proteomes" id="UP001300604"/>
    </source>
</evidence>
<organism evidence="3 4">
    <name type="scientific">Caproicibacterium argilliputei</name>
    <dbReference type="NCBI Taxonomy" id="3030016"/>
    <lineage>
        <taxon>Bacteria</taxon>
        <taxon>Bacillati</taxon>
        <taxon>Bacillota</taxon>
        <taxon>Clostridia</taxon>
        <taxon>Eubacteriales</taxon>
        <taxon>Oscillospiraceae</taxon>
        <taxon>Caproicibacterium</taxon>
    </lineage>
</organism>
<dbReference type="KEGG" id="carl:PXC00_06715"/>
<evidence type="ECO:0000256" key="2">
    <source>
        <dbReference type="SAM" id="SignalP"/>
    </source>
</evidence>
<reference evidence="4" key="1">
    <citation type="submission" date="2024-06" db="EMBL/GenBank/DDBJ databases">
        <title>Caproicibacterium argilliputei sp. nov, a novel caproic acid producing anaerobic bacterium isolated from pit mud.</title>
        <authorList>
            <person name="Zeng C."/>
        </authorList>
    </citation>
    <scope>NUCLEOTIDE SEQUENCE [LARGE SCALE GENOMIC DNA]</scope>
    <source>
        <strain evidence="4">ZCY20-5</strain>
    </source>
</reference>
<feature type="coiled-coil region" evidence="1">
    <location>
        <begin position="74"/>
        <end position="101"/>
    </location>
</feature>
<keyword evidence="1" id="KW-0175">Coiled coil</keyword>
<dbReference type="EMBL" id="CP135996">
    <property type="protein sequence ID" value="WOC33554.1"/>
    <property type="molecule type" value="Genomic_DNA"/>
</dbReference>
<dbReference type="RefSeq" id="WP_275846032.1">
    <property type="nucleotide sequence ID" value="NZ_CP135996.1"/>
</dbReference>
<dbReference type="Proteomes" id="UP001300604">
    <property type="component" value="Chromosome"/>
</dbReference>
<gene>
    <name evidence="3" type="ORF">PXC00_06715</name>
</gene>
<sequence length="268" mass="29354">MKKSKKTVSLSLLVACIATQLAFPVNVFATQIAPDTGTSSATVQTEIPDRMEPDTIIRYTSPTQYIIVQGGSCDETAQKELNALLAEKQKYLNEHQQEIQDGSLTIIKSPTPVAGMVVKYDGEGYQKEITPDTENHAVNDSKVSLSAYRGHYAANGNYSWGSHSNRMKITSSTVSGSGRFTNFTDTIGDHNNYLKKGDVATKGAYDNPPSETAVTCTANRKTVKMYKNDNGGLPDACLDIWKYGTEYFGVTWHSYVSIDHSSFSHPKA</sequence>
<feature type="signal peptide" evidence="2">
    <location>
        <begin position="1"/>
        <end position="29"/>
    </location>
</feature>
<keyword evidence="4" id="KW-1185">Reference proteome</keyword>
<feature type="chain" id="PRO_5041637206" evidence="2">
    <location>
        <begin position="30"/>
        <end position="268"/>
    </location>
</feature>
<evidence type="ECO:0000256" key="1">
    <source>
        <dbReference type="SAM" id="Coils"/>
    </source>
</evidence>
<name>A0AA97DCV7_9FIRM</name>
<dbReference type="AlphaFoldDB" id="A0AA97DCV7"/>
<evidence type="ECO:0000313" key="3">
    <source>
        <dbReference type="EMBL" id="WOC33554.1"/>
    </source>
</evidence>
<reference evidence="4" key="3">
    <citation type="submission" date="2024-06" db="EMBL/GenBank/DDBJ databases">
        <authorList>
            <person name="Zeng C."/>
        </authorList>
    </citation>
    <scope>NUCLEOTIDE SEQUENCE [LARGE SCALE GENOMIC DNA]</scope>
    <source>
        <strain evidence="4">ZCY20-5</strain>
    </source>
</reference>
<accession>A0AA97DCV7</accession>
<proteinExistence type="predicted"/>
<keyword evidence="2" id="KW-0732">Signal</keyword>